<keyword evidence="4 5" id="KW-0663">Pyridoxal phosphate</keyword>
<dbReference type="Proteomes" id="UP001221757">
    <property type="component" value="Unassembled WGS sequence"/>
</dbReference>
<dbReference type="EMBL" id="JARKIE010000346">
    <property type="protein sequence ID" value="KAJ7652572.1"/>
    <property type="molecule type" value="Genomic_DNA"/>
</dbReference>
<gene>
    <name evidence="6" type="ORF">B0H17DRAFT_405357</name>
</gene>
<dbReference type="GO" id="GO:0003961">
    <property type="term" value="F:O-acetylhomoserine aminocarboxypropyltransferase activity"/>
    <property type="evidence" value="ECO:0007669"/>
    <property type="project" value="TreeGrafter"/>
</dbReference>
<dbReference type="InterPro" id="IPR015424">
    <property type="entry name" value="PyrdxlP-dep_Trfase"/>
</dbReference>
<dbReference type="AlphaFoldDB" id="A0AAD7CLS1"/>
<proteinExistence type="inferred from homology"/>
<accession>A0AAD7CLS1</accession>
<evidence type="ECO:0000256" key="5">
    <source>
        <dbReference type="RuleBase" id="RU362118"/>
    </source>
</evidence>
<dbReference type="Pfam" id="PF01053">
    <property type="entry name" value="Cys_Met_Meta_PP"/>
    <property type="match status" value="1"/>
</dbReference>
<name>A0AAD7CLS1_MYCRO</name>
<keyword evidence="3" id="KW-0808">Transferase</keyword>
<dbReference type="GO" id="GO:0019346">
    <property type="term" value="P:transsulfuration"/>
    <property type="evidence" value="ECO:0007669"/>
    <property type="project" value="InterPro"/>
</dbReference>
<dbReference type="GO" id="GO:0006535">
    <property type="term" value="P:cysteine biosynthetic process from serine"/>
    <property type="evidence" value="ECO:0007669"/>
    <property type="project" value="TreeGrafter"/>
</dbReference>
<keyword evidence="7" id="KW-1185">Reference proteome</keyword>
<evidence type="ECO:0000256" key="2">
    <source>
        <dbReference type="ARBA" id="ARBA00009077"/>
    </source>
</evidence>
<comment type="caution">
    <text evidence="6">The sequence shown here is derived from an EMBL/GenBank/DDBJ whole genome shotgun (WGS) entry which is preliminary data.</text>
</comment>
<sequence length="209" mass="22278">MLRDLGPALNPLRRSSSCRASRRSPCAARHWENATALAAALSQNPHVAWVSYLGLPSHPSHQRALTSLPAGAFGGVLNSGVKGDSAQASKVLALLKLASNLANLGDAKTLVIHPASTTHQQFSEAEQRASEAQPDLIRVRLPLHVSLALSLLPVRCSSPVIVPPPRPLPLLVSRPSSLSSLPLLCLPSCVFWPRRYRSGSRTSATSSRT</sequence>
<dbReference type="GO" id="GO:0071269">
    <property type="term" value="P:L-homocysteine biosynthetic process"/>
    <property type="evidence" value="ECO:0007669"/>
    <property type="project" value="TreeGrafter"/>
</dbReference>
<evidence type="ECO:0000313" key="7">
    <source>
        <dbReference type="Proteomes" id="UP001221757"/>
    </source>
</evidence>
<dbReference type="PANTHER" id="PTHR43797:SF2">
    <property type="entry name" value="HOMOCYSTEINE_CYSTEINE SYNTHASE"/>
    <property type="match status" value="1"/>
</dbReference>
<dbReference type="InterPro" id="IPR015422">
    <property type="entry name" value="PyrdxlP-dep_Trfase_small"/>
</dbReference>
<comment type="similarity">
    <text evidence="2 5">Belongs to the trans-sulfuration enzymes family.</text>
</comment>
<protein>
    <submittedName>
        <fullName evidence="6">Cys/Met metabolism PLP-dependent enzyme-domain-containing protein</fullName>
    </submittedName>
</protein>
<dbReference type="SUPFAM" id="SSF53383">
    <property type="entry name" value="PLP-dependent transferases"/>
    <property type="match status" value="1"/>
</dbReference>
<evidence type="ECO:0000313" key="6">
    <source>
        <dbReference type="EMBL" id="KAJ7652572.1"/>
    </source>
</evidence>
<dbReference type="InterPro" id="IPR000277">
    <property type="entry name" value="Cys/Met-Metab_PyrdxlP-dep_enz"/>
</dbReference>
<dbReference type="InterPro" id="IPR006235">
    <property type="entry name" value="OAc-hSer/O-AcSer_sulfhydrylase"/>
</dbReference>
<dbReference type="GO" id="GO:0004124">
    <property type="term" value="F:cysteine synthase activity"/>
    <property type="evidence" value="ECO:0007669"/>
    <property type="project" value="TreeGrafter"/>
</dbReference>
<reference evidence="6" key="1">
    <citation type="submission" date="2023-03" db="EMBL/GenBank/DDBJ databases">
        <title>Massive genome expansion in bonnet fungi (Mycena s.s.) driven by repeated elements and novel gene families across ecological guilds.</title>
        <authorList>
            <consortium name="Lawrence Berkeley National Laboratory"/>
            <person name="Harder C.B."/>
            <person name="Miyauchi S."/>
            <person name="Viragh M."/>
            <person name="Kuo A."/>
            <person name="Thoen E."/>
            <person name="Andreopoulos B."/>
            <person name="Lu D."/>
            <person name="Skrede I."/>
            <person name="Drula E."/>
            <person name="Henrissat B."/>
            <person name="Morin E."/>
            <person name="Kohler A."/>
            <person name="Barry K."/>
            <person name="LaButti K."/>
            <person name="Morin E."/>
            <person name="Salamov A."/>
            <person name="Lipzen A."/>
            <person name="Mereny Z."/>
            <person name="Hegedus B."/>
            <person name="Baldrian P."/>
            <person name="Stursova M."/>
            <person name="Weitz H."/>
            <person name="Taylor A."/>
            <person name="Grigoriev I.V."/>
            <person name="Nagy L.G."/>
            <person name="Martin F."/>
            <person name="Kauserud H."/>
        </authorList>
    </citation>
    <scope>NUCLEOTIDE SEQUENCE</scope>
    <source>
        <strain evidence="6">CBHHK067</strain>
    </source>
</reference>
<dbReference type="GO" id="GO:0030170">
    <property type="term" value="F:pyridoxal phosphate binding"/>
    <property type="evidence" value="ECO:0007669"/>
    <property type="project" value="InterPro"/>
</dbReference>
<dbReference type="GO" id="GO:0005737">
    <property type="term" value="C:cytoplasm"/>
    <property type="evidence" value="ECO:0007669"/>
    <property type="project" value="TreeGrafter"/>
</dbReference>
<evidence type="ECO:0000256" key="3">
    <source>
        <dbReference type="ARBA" id="ARBA00022679"/>
    </source>
</evidence>
<dbReference type="Gene3D" id="3.90.1150.10">
    <property type="entry name" value="Aspartate Aminotransferase, domain 1"/>
    <property type="match status" value="1"/>
</dbReference>
<organism evidence="6 7">
    <name type="scientific">Mycena rosella</name>
    <name type="common">Pink bonnet</name>
    <name type="synonym">Agaricus rosellus</name>
    <dbReference type="NCBI Taxonomy" id="1033263"/>
    <lineage>
        <taxon>Eukaryota</taxon>
        <taxon>Fungi</taxon>
        <taxon>Dikarya</taxon>
        <taxon>Basidiomycota</taxon>
        <taxon>Agaricomycotina</taxon>
        <taxon>Agaricomycetes</taxon>
        <taxon>Agaricomycetidae</taxon>
        <taxon>Agaricales</taxon>
        <taxon>Marasmiineae</taxon>
        <taxon>Mycenaceae</taxon>
        <taxon>Mycena</taxon>
    </lineage>
</organism>
<comment type="cofactor">
    <cofactor evidence="1 5">
        <name>pyridoxal 5'-phosphate</name>
        <dbReference type="ChEBI" id="CHEBI:597326"/>
    </cofactor>
</comment>
<evidence type="ECO:0000256" key="1">
    <source>
        <dbReference type="ARBA" id="ARBA00001933"/>
    </source>
</evidence>
<evidence type="ECO:0000256" key="4">
    <source>
        <dbReference type="ARBA" id="ARBA00022898"/>
    </source>
</evidence>
<dbReference type="PANTHER" id="PTHR43797">
    <property type="entry name" value="HOMOCYSTEINE/CYSTEINE SYNTHASE"/>
    <property type="match status" value="1"/>
</dbReference>